<dbReference type="Proteomes" id="UP000265703">
    <property type="component" value="Unassembled WGS sequence"/>
</dbReference>
<reference evidence="1 2" key="1">
    <citation type="submission" date="2018-06" db="EMBL/GenBank/DDBJ databases">
        <title>Comparative genomics reveals the genomic features of Rhizophagus irregularis, R. cerebriforme, R. diaphanum and Gigaspora rosea, and their symbiotic lifestyle signature.</title>
        <authorList>
            <person name="Morin E."/>
            <person name="San Clemente H."/>
            <person name="Chen E.C.H."/>
            <person name="De La Providencia I."/>
            <person name="Hainaut M."/>
            <person name="Kuo A."/>
            <person name="Kohler A."/>
            <person name="Murat C."/>
            <person name="Tang N."/>
            <person name="Roy S."/>
            <person name="Loubradou J."/>
            <person name="Henrissat B."/>
            <person name="Grigoriev I.V."/>
            <person name="Corradi N."/>
            <person name="Roux C."/>
            <person name="Martin F.M."/>
        </authorList>
    </citation>
    <scope>NUCLEOTIDE SEQUENCE [LARGE SCALE GENOMIC DNA]</scope>
    <source>
        <strain evidence="1 2">DAOM 227022</strain>
    </source>
</reference>
<proteinExistence type="predicted"/>
<dbReference type="EMBL" id="QKYT01001174">
    <property type="protein sequence ID" value="RIA79719.1"/>
    <property type="molecule type" value="Genomic_DNA"/>
</dbReference>
<evidence type="ECO:0000313" key="1">
    <source>
        <dbReference type="EMBL" id="RIA79719.1"/>
    </source>
</evidence>
<keyword evidence="2" id="KW-1185">Reference proteome</keyword>
<dbReference type="OrthoDB" id="2426888at2759"/>
<comment type="caution">
    <text evidence="1">The sequence shown here is derived from an EMBL/GenBank/DDBJ whole genome shotgun (WGS) entry which is preliminary data.</text>
</comment>
<dbReference type="AlphaFoldDB" id="A0A397S4Q7"/>
<accession>A0A397S4Q7</accession>
<sequence length="134" mass="15924">MLKQEKLFNEKCYKTIEIYNKSKVPYTHHDKSEIKKIQELITRKASYNQKNKKFVINLTSNELYTKPSSKRNLLSFINRNKLSKKNKKEKNKEILTINEISELEIEEKKMALREHAAEVRKKEVEAEVLEIVNA</sequence>
<gene>
    <name evidence="1" type="ORF">C1645_840069</name>
</gene>
<protein>
    <submittedName>
        <fullName evidence="1">Uncharacterized protein</fullName>
    </submittedName>
</protein>
<name>A0A397S4Q7_9GLOM</name>
<evidence type="ECO:0000313" key="2">
    <source>
        <dbReference type="Proteomes" id="UP000265703"/>
    </source>
</evidence>
<organism evidence="1 2">
    <name type="scientific">Glomus cerebriforme</name>
    <dbReference type="NCBI Taxonomy" id="658196"/>
    <lineage>
        <taxon>Eukaryota</taxon>
        <taxon>Fungi</taxon>
        <taxon>Fungi incertae sedis</taxon>
        <taxon>Mucoromycota</taxon>
        <taxon>Glomeromycotina</taxon>
        <taxon>Glomeromycetes</taxon>
        <taxon>Glomerales</taxon>
        <taxon>Glomeraceae</taxon>
        <taxon>Glomus</taxon>
    </lineage>
</organism>